<dbReference type="OrthoDB" id="9811577at2"/>
<reference evidence="1 2" key="1">
    <citation type="submission" date="2019-01" db="EMBL/GenBank/DDBJ databases">
        <authorList>
            <person name="Li J."/>
        </authorList>
    </citation>
    <scope>NUCLEOTIDE SEQUENCE [LARGE SCALE GENOMIC DNA]</scope>
    <source>
        <strain evidence="1 2">CGMCC 4.7180</strain>
    </source>
</reference>
<evidence type="ECO:0000313" key="1">
    <source>
        <dbReference type="EMBL" id="RXZ51737.1"/>
    </source>
</evidence>
<dbReference type="AlphaFoldDB" id="A0A4Q2JY27"/>
<dbReference type="InterPro" id="IPR021866">
    <property type="entry name" value="SpoIIAA-like"/>
</dbReference>
<dbReference type="RefSeq" id="WP_129233060.1">
    <property type="nucleotide sequence ID" value="NZ_SDPL01000006.1"/>
</dbReference>
<accession>A0A4Q2JY27</accession>
<evidence type="ECO:0000313" key="2">
    <source>
        <dbReference type="Proteomes" id="UP000292881"/>
    </source>
</evidence>
<dbReference type="Proteomes" id="UP000292881">
    <property type="component" value="Unassembled WGS sequence"/>
</dbReference>
<comment type="caution">
    <text evidence="1">The sequence shown here is derived from an EMBL/GenBank/DDBJ whole genome shotgun (WGS) entry which is preliminary data.</text>
</comment>
<sequence>MTITKSDRSTGDTLGFVVSGEVTKADYDVMTPAVEAAVAEHGTVKLLLDVTDFTWEKVGAWGADLHFGHQFHEKVARMALVGNKKWEEWLAHLATPFYAQEAAYFEDQDAAWAWLRS</sequence>
<keyword evidence="2" id="KW-1185">Reference proteome</keyword>
<dbReference type="InterPro" id="IPR036513">
    <property type="entry name" value="STAS_dom_sf"/>
</dbReference>
<proteinExistence type="predicted"/>
<organism evidence="1 2">
    <name type="scientific">Agromyces binzhouensis</name>
    <dbReference type="NCBI Taxonomy" id="1817495"/>
    <lineage>
        <taxon>Bacteria</taxon>
        <taxon>Bacillati</taxon>
        <taxon>Actinomycetota</taxon>
        <taxon>Actinomycetes</taxon>
        <taxon>Micrococcales</taxon>
        <taxon>Microbacteriaceae</taxon>
        <taxon>Agromyces</taxon>
    </lineage>
</organism>
<dbReference type="SUPFAM" id="SSF52091">
    <property type="entry name" value="SpoIIaa-like"/>
    <property type="match status" value="1"/>
</dbReference>
<dbReference type="Pfam" id="PF11964">
    <property type="entry name" value="SpoIIAA-like"/>
    <property type="match status" value="1"/>
</dbReference>
<dbReference type="EMBL" id="SDPL01000006">
    <property type="protein sequence ID" value="RXZ51737.1"/>
    <property type="molecule type" value="Genomic_DNA"/>
</dbReference>
<dbReference type="InterPro" id="IPR038396">
    <property type="entry name" value="SpoIIAA-like_sf"/>
</dbReference>
<dbReference type="Gene3D" id="3.40.50.10600">
    <property type="entry name" value="SpoIIaa-like domains"/>
    <property type="match status" value="1"/>
</dbReference>
<name>A0A4Q2JY27_9MICO</name>
<protein>
    <submittedName>
        <fullName evidence="1">STAS/SEC14 domain-containing protein</fullName>
    </submittedName>
</protein>
<gene>
    <name evidence="1" type="ORF">ESO86_01120</name>
</gene>